<dbReference type="PROSITE" id="PS50987">
    <property type="entry name" value="HTH_ARSR_2"/>
    <property type="match status" value="1"/>
</dbReference>
<dbReference type="CDD" id="cd00090">
    <property type="entry name" value="HTH_ARSR"/>
    <property type="match status" value="1"/>
</dbReference>
<reference evidence="5 6" key="1">
    <citation type="submission" date="2020-08" db="EMBL/GenBank/DDBJ databases">
        <title>Sequencing the genomes of 1000 actinobacteria strains.</title>
        <authorList>
            <person name="Klenk H.-P."/>
        </authorList>
    </citation>
    <scope>NUCLEOTIDE SEQUENCE [LARGE SCALE GENOMIC DNA]</scope>
    <source>
        <strain evidence="5 6">DSM 44786</strain>
    </source>
</reference>
<dbReference type="RefSeq" id="WP_184922014.1">
    <property type="nucleotide sequence ID" value="NZ_JACHJR010000001.1"/>
</dbReference>
<accession>A0A7W7SHN1</accession>
<dbReference type="InterPro" id="IPR036390">
    <property type="entry name" value="WH_DNA-bd_sf"/>
</dbReference>
<feature type="domain" description="HTH arsR-type" evidence="4">
    <location>
        <begin position="247"/>
        <end position="329"/>
    </location>
</feature>
<name>A0A7W7SHN1_9ACTN</name>
<dbReference type="InterPro" id="IPR011991">
    <property type="entry name" value="ArsR-like_HTH"/>
</dbReference>
<organism evidence="5 6">
    <name type="scientific">Kitasatospora gansuensis</name>
    <dbReference type="NCBI Taxonomy" id="258050"/>
    <lineage>
        <taxon>Bacteria</taxon>
        <taxon>Bacillati</taxon>
        <taxon>Actinomycetota</taxon>
        <taxon>Actinomycetes</taxon>
        <taxon>Kitasatosporales</taxon>
        <taxon>Streptomycetaceae</taxon>
        <taxon>Kitasatospora</taxon>
    </lineage>
</organism>
<dbReference type="AlphaFoldDB" id="A0A7W7SHN1"/>
<protein>
    <submittedName>
        <fullName evidence="5">DNA-binding HxlR family transcriptional regulator</fullName>
    </submittedName>
</protein>
<evidence type="ECO:0000313" key="5">
    <source>
        <dbReference type="EMBL" id="MBB4950660.1"/>
    </source>
</evidence>
<dbReference type="PANTHER" id="PTHR43132:SF8">
    <property type="entry name" value="HTH-TYPE TRANSCRIPTIONAL REGULATOR KMTR"/>
    <property type="match status" value="1"/>
</dbReference>
<dbReference type="PANTHER" id="PTHR43132">
    <property type="entry name" value="ARSENICAL RESISTANCE OPERON REPRESSOR ARSR-RELATED"/>
    <property type="match status" value="1"/>
</dbReference>
<evidence type="ECO:0000256" key="2">
    <source>
        <dbReference type="ARBA" id="ARBA00023125"/>
    </source>
</evidence>
<dbReference type="InterPro" id="IPR001845">
    <property type="entry name" value="HTH_ArsR_DNA-bd_dom"/>
</dbReference>
<keyword evidence="1" id="KW-0805">Transcription regulation</keyword>
<proteinExistence type="predicted"/>
<gene>
    <name evidence="5" type="ORF">F4556_006195</name>
</gene>
<comment type="caution">
    <text evidence="5">The sequence shown here is derived from an EMBL/GenBank/DDBJ whole genome shotgun (WGS) entry which is preliminary data.</text>
</comment>
<keyword evidence="2 5" id="KW-0238">DNA-binding</keyword>
<evidence type="ECO:0000313" key="6">
    <source>
        <dbReference type="Proteomes" id="UP000573327"/>
    </source>
</evidence>
<dbReference type="GO" id="GO:0003677">
    <property type="term" value="F:DNA binding"/>
    <property type="evidence" value="ECO:0007669"/>
    <property type="project" value="UniProtKB-KW"/>
</dbReference>
<keyword evidence="3" id="KW-0804">Transcription</keyword>
<dbReference type="EMBL" id="JACHJR010000001">
    <property type="protein sequence ID" value="MBB4950660.1"/>
    <property type="molecule type" value="Genomic_DNA"/>
</dbReference>
<keyword evidence="6" id="KW-1185">Reference proteome</keyword>
<dbReference type="InterPro" id="IPR051011">
    <property type="entry name" value="Metal_resp_trans_reg"/>
</dbReference>
<dbReference type="SUPFAM" id="SSF46785">
    <property type="entry name" value="Winged helix' DNA-binding domain"/>
    <property type="match status" value="1"/>
</dbReference>
<dbReference type="GO" id="GO:0003700">
    <property type="term" value="F:DNA-binding transcription factor activity"/>
    <property type="evidence" value="ECO:0007669"/>
    <property type="project" value="InterPro"/>
</dbReference>
<dbReference type="Proteomes" id="UP000573327">
    <property type="component" value="Unassembled WGS sequence"/>
</dbReference>
<dbReference type="InterPro" id="IPR036388">
    <property type="entry name" value="WH-like_DNA-bd_sf"/>
</dbReference>
<dbReference type="Gene3D" id="1.10.10.10">
    <property type="entry name" value="Winged helix-like DNA-binding domain superfamily/Winged helix DNA-binding domain"/>
    <property type="match status" value="1"/>
</dbReference>
<dbReference type="Pfam" id="PF01022">
    <property type="entry name" value="HTH_5"/>
    <property type="match status" value="1"/>
</dbReference>
<evidence type="ECO:0000256" key="3">
    <source>
        <dbReference type="ARBA" id="ARBA00023163"/>
    </source>
</evidence>
<evidence type="ECO:0000256" key="1">
    <source>
        <dbReference type="ARBA" id="ARBA00023015"/>
    </source>
</evidence>
<evidence type="ECO:0000259" key="4">
    <source>
        <dbReference type="PROSITE" id="PS50987"/>
    </source>
</evidence>
<dbReference type="SMART" id="SM00418">
    <property type="entry name" value="HTH_ARSR"/>
    <property type="match status" value="1"/>
</dbReference>
<sequence length="329" mass="35977">MHRFQLELDDLASAAFACSPLQEAVLSLRIWTHPGTYHPAQTAWFELIRPEFERLPQAPLLRSLVASNRYVPDFLTPRPATPFPDFRSELALVRALPPERLATELARSHLPHDRRLPPPLAAGLAADPAGLLAEIADALAAYWDRCLAPAWWPRARSALQADILHRSRMLAERGAAALFADLDGRLDWADGVLTIHRDWASGDAEVVVARRGLVFSPSCFVRGAVTSISDEYPPSIVYPTRGQATMAPSPQPPPAPEALELLLGAPKARLLALLDEPTSTTELAARLGVTPGAVSQHLTVLHATRLVTRTRSGRLVLYARSPLGDQLRT</sequence>